<name>A0ABY8QWN6_9MICO</name>
<evidence type="ECO:0000313" key="3">
    <source>
        <dbReference type="EMBL" id="WGW12626.1"/>
    </source>
</evidence>
<protein>
    <submittedName>
        <fullName evidence="3">TadE/TadG family type IV pilus assembly protein</fullName>
    </submittedName>
</protein>
<evidence type="ECO:0000313" key="4">
    <source>
        <dbReference type="Proteomes" id="UP001209083"/>
    </source>
</evidence>
<keyword evidence="1" id="KW-0812">Transmembrane</keyword>
<keyword evidence="1" id="KW-1133">Transmembrane helix</keyword>
<dbReference type="InterPro" id="IPR012495">
    <property type="entry name" value="TadE-like_dom"/>
</dbReference>
<dbReference type="RefSeq" id="WP_349639430.1">
    <property type="nucleotide sequence ID" value="NZ_CP090958.1"/>
</dbReference>
<gene>
    <name evidence="3" type="ORF">LWF01_02330</name>
</gene>
<feature type="transmembrane region" description="Helical" evidence="1">
    <location>
        <begin position="21"/>
        <end position="46"/>
    </location>
</feature>
<proteinExistence type="predicted"/>
<dbReference type="Proteomes" id="UP001209083">
    <property type="component" value="Chromosome"/>
</dbReference>
<evidence type="ECO:0000256" key="1">
    <source>
        <dbReference type="SAM" id="Phobius"/>
    </source>
</evidence>
<organism evidence="3 4">
    <name type="scientific">Saxibacter everestensis</name>
    <dbReference type="NCBI Taxonomy" id="2909229"/>
    <lineage>
        <taxon>Bacteria</taxon>
        <taxon>Bacillati</taxon>
        <taxon>Actinomycetota</taxon>
        <taxon>Actinomycetes</taxon>
        <taxon>Micrococcales</taxon>
        <taxon>Brevibacteriaceae</taxon>
        <taxon>Saxibacter</taxon>
    </lineage>
</organism>
<dbReference type="EMBL" id="CP090958">
    <property type="protein sequence ID" value="WGW12626.1"/>
    <property type="molecule type" value="Genomic_DNA"/>
</dbReference>
<feature type="domain" description="TadE-like" evidence="2">
    <location>
        <begin position="18"/>
        <end position="59"/>
    </location>
</feature>
<sequence>MARLRKTSGARTGARDRGSSAIEMAFIAPVLILFIFFVVQAALFFYGKNVAVQSAREGVSQLRLLSDREQFAAGSGDIERYTENFASSIGRESLIGAEATSRFDGEKGEASMTVTGRVISLVPGLKLTASGEASGQIERFEPAQ</sequence>
<keyword evidence="4" id="KW-1185">Reference proteome</keyword>
<accession>A0ABY8QWN6</accession>
<keyword evidence="1" id="KW-0472">Membrane</keyword>
<evidence type="ECO:0000259" key="2">
    <source>
        <dbReference type="Pfam" id="PF07811"/>
    </source>
</evidence>
<reference evidence="3 4" key="1">
    <citation type="submission" date="2023-05" db="EMBL/GenBank/DDBJ databases">
        <title>Lithophilousrod everest ZFBP1038 complete genpme.</title>
        <authorList>
            <person name="Tian M."/>
        </authorList>
    </citation>
    <scope>NUCLEOTIDE SEQUENCE [LARGE SCALE GENOMIC DNA]</scope>
    <source>
        <strain evidence="3 4">ZFBP1038</strain>
    </source>
</reference>
<dbReference type="Pfam" id="PF07811">
    <property type="entry name" value="TadE"/>
    <property type="match status" value="1"/>
</dbReference>